<sequence length="113" mass="13241">MVQLNNEPPALNEHDLRMMEFIEEWKQSGQSMSEWTKEREDITYYQLSRARRKLFPEEVYGTGKDHTWSAITMEFPSSSINVHLNGCRIEVPPGFDRSLLEEIVEVLKDAHKS</sequence>
<reference evidence="1 2" key="1">
    <citation type="submission" date="2019-07" db="EMBL/GenBank/DDBJ databases">
        <title>Whole genome shotgun sequence of Sporosarcina luteola NBRC 105378.</title>
        <authorList>
            <person name="Hosoyama A."/>
            <person name="Uohara A."/>
            <person name="Ohji S."/>
            <person name="Ichikawa N."/>
        </authorList>
    </citation>
    <scope>NUCLEOTIDE SEQUENCE [LARGE SCALE GENOMIC DNA]</scope>
    <source>
        <strain evidence="1 2">NBRC 105378</strain>
    </source>
</reference>
<dbReference type="NCBIfam" id="NF047593">
    <property type="entry name" value="IS66_ISAeme5_TnpA"/>
    <property type="match status" value="1"/>
</dbReference>
<keyword evidence="2" id="KW-1185">Reference proteome</keyword>
<proteinExistence type="predicted"/>
<dbReference type="Proteomes" id="UP000321901">
    <property type="component" value="Unassembled WGS sequence"/>
</dbReference>
<dbReference type="RefSeq" id="WP_147054190.1">
    <property type="nucleotide sequence ID" value="NZ_BJYL01000003.1"/>
</dbReference>
<dbReference type="OrthoDB" id="2890041at2"/>
<evidence type="ECO:0000313" key="2">
    <source>
        <dbReference type="Proteomes" id="UP000321901"/>
    </source>
</evidence>
<dbReference type="AlphaFoldDB" id="A0A511Z2V2"/>
<organism evidence="1 2">
    <name type="scientific">Sporosarcina luteola</name>
    <dbReference type="NCBI Taxonomy" id="582850"/>
    <lineage>
        <taxon>Bacteria</taxon>
        <taxon>Bacillati</taxon>
        <taxon>Bacillota</taxon>
        <taxon>Bacilli</taxon>
        <taxon>Bacillales</taxon>
        <taxon>Caryophanaceae</taxon>
        <taxon>Sporosarcina</taxon>
    </lineage>
</organism>
<name>A0A511Z2V2_9BACL</name>
<comment type="caution">
    <text evidence="1">The sequence shown here is derived from an EMBL/GenBank/DDBJ whole genome shotgun (WGS) entry which is preliminary data.</text>
</comment>
<protein>
    <submittedName>
        <fullName evidence="1">Uncharacterized protein</fullName>
    </submittedName>
</protein>
<gene>
    <name evidence="1" type="ORF">SLU01_00960</name>
</gene>
<evidence type="ECO:0000313" key="1">
    <source>
        <dbReference type="EMBL" id="GEN81784.1"/>
    </source>
</evidence>
<accession>A0A511Z2V2</accession>
<dbReference type="EMBL" id="BJYL01000003">
    <property type="protein sequence ID" value="GEN81784.1"/>
    <property type="molecule type" value="Genomic_DNA"/>
</dbReference>